<dbReference type="PANTHER" id="PTHR38797:SF4">
    <property type="entry name" value="NUCLEAR PORE COMPLEX PROTEIN NUP85"/>
    <property type="match status" value="1"/>
</dbReference>
<dbReference type="PANTHER" id="PTHR38797">
    <property type="entry name" value="NUCLEAR PORE COMPLEX PROTEIN NUP85-RELATED"/>
    <property type="match status" value="1"/>
</dbReference>
<accession>A0AAD6HEJ7</accession>
<proteinExistence type="predicted"/>
<dbReference type="Pfam" id="PF12311">
    <property type="entry name" value="DUF3632"/>
    <property type="match status" value="1"/>
</dbReference>
<feature type="region of interest" description="Disordered" evidence="1">
    <location>
        <begin position="241"/>
        <end position="261"/>
    </location>
</feature>
<comment type="caution">
    <text evidence="2">The sequence shown here is derived from an EMBL/GenBank/DDBJ whole genome shotgun (WGS) entry which is preliminary data.</text>
</comment>
<dbReference type="InterPro" id="IPR053204">
    <property type="entry name" value="Oxopyrrolidines_Biosynth-assoc"/>
</dbReference>
<protein>
    <submittedName>
        <fullName evidence="2">Uncharacterized protein</fullName>
    </submittedName>
</protein>
<dbReference type="AlphaFoldDB" id="A0AAD6HEJ7"/>
<dbReference type="InterPro" id="IPR022085">
    <property type="entry name" value="OpdG"/>
</dbReference>
<name>A0AAD6HEJ7_9EURO</name>
<reference evidence="2" key="2">
    <citation type="submission" date="2023-01" db="EMBL/GenBank/DDBJ databases">
        <authorList>
            <person name="Petersen C."/>
        </authorList>
    </citation>
    <scope>NUCLEOTIDE SEQUENCE</scope>
    <source>
        <strain evidence="2">IBT 17514</strain>
    </source>
</reference>
<evidence type="ECO:0000313" key="2">
    <source>
        <dbReference type="EMBL" id="KAJ5710073.1"/>
    </source>
</evidence>
<dbReference type="Proteomes" id="UP001215712">
    <property type="component" value="Unassembled WGS sequence"/>
</dbReference>
<gene>
    <name evidence="2" type="ORF">N7493_009665</name>
</gene>
<evidence type="ECO:0000313" key="3">
    <source>
        <dbReference type="Proteomes" id="UP001215712"/>
    </source>
</evidence>
<keyword evidence="3" id="KW-1185">Reference proteome</keyword>
<organism evidence="2 3">
    <name type="scientific">Penicillium malachiteum</name>
    <dbReference type="NCBI Taxonomy" id="1324776"/>
    <lineage>
        <taxon>Eukaryota</taxon>
        <taxon>Fungi</taxon>
        <taxon>Dikarya</taxon>
        <taxon>Ascomycota</taxon>
        <taxon>Pezizomycotina</taxon>
        <taxon>Eurotiomycetes</taxon>
        <taxon>Eurotiomycetidae</taxon>
        <taxon>Eurotiales</taxon>
        <taxon>Aspergillaceae</taxon>
        <taxon>Penicillium</taxon>
    </lineage>
</organism>
<evidence type="ECO:0000256" key="1">
    <source>
        <dbReference type="SAM" id="MobiDB-lite"/>
    </source>
</evidence>
<reference evidence="2" key="1">
    <citation type="journal article" date="2023" name="IMA Fungus">
        <title>Comparative genomic study of the Penicillium genus elucidates a diverse pangenome and 15 lateral gene transfer events.</title>
        <authorList>
            <person name="Petersen C."/>
            <person name="Sorensen T."/>
            <person name="Nielsen M.R."/>
            <person name="Sondergaard T.E."/>
            <person name="Sorensen J.L."/>
            <person name="Fitzpatrick D.A."/>
            <person name="Frisvad J.C."/>
            <person name="Nielsen K.L."/>
        </authorList>
    </citation>
    <scope>NUCLEOTIDE SEQUENCE</scope>
    <source>
        <strain evidence="2">IBT 17514</strain>
    </source>
</reference>
<dbReference type="EMBL" id="JAQJAN010000017">
    <property type="protein sequence ID" value="KAJ5710073.1"/>
    <property type="molecule type" value="Genomic_DNA"/>
</dbReference>
<sequence>MAAMLNLRIESLEDDDPWIIEQKNFNILNDFLQPDSKISSKEAAYQINEFTPMKREARGEKDVEHPESYLFEVWCFFIEISKQIPHDHPSQDKLVSLIKNLKSLPSIGVQIWGPKESMLWGDLPLIKAAWAEDWQEPHYSVDYKYFDEDFRRGVNWHAFSARLLQSGLTDWYFYATRILRMALEDEPHQKKGIAEYRICAAAQWIAHSRQAIFQRLDTKFSDGDLNQMGEGPLCKAWKCKKGKKSKKGKQGKKGKKVKKSKIGISRKRWNFWKATFQAFGDERSEEVSDKTASVCRMAAEQMMGIKATPGPSHE</sequence>